<name>A0A9Q3SZI4_9LACO</name>
<evidence type="ECO:0000313" key="9">
    <source>
        <dbReference type="EMBL" id="MBZ5963383.1"/>
    </source>
</evidence>
<dbReference type="GeneID" id="34300218"/>
<evidence type="ECO:0000256" key="6">
    <source>
        <dbReference type="HAMAP-Rule" id="MF_00363"/>
    </source>
</evidence>
<dbReference type="EMBL" id="FBSY01000002">
    <property type="protein sequence ID" value="CUW05901.1"/>
    <property type="molecule type" value="Genomic_DNA"/>
</dbReference>
<evidence type="ECO:0000256" key="3">
    <source>
        <dbReference type="ARBA" id="ARBA00022692"/>
    </source>
</evidence>
<evidence type="ECO:0000313" key="10">
    <source>
        <dbReference type="Proteomes" id="UP000199271"/>
    </source>
</evidence>
<comment type="similarity">
    <text evidence="2 6">Belongs to the UPF0154 family.</text>
</comment>
<feature type="region of interest" description="Disordered" evidence="7">
    <location>
        <begin position="60"/>
        <end position="79"/>
    </location>
</feature>
<keyword evidence="6" id="KW-1003">Cell membrane</keyword>
<keyword evidence="4 6" id="KW-1133">Transmembrane helix</keyword>
<feature type="compositionally biased region" description="Polar residues" evidence="7">
    <location>
        <begin position="65"/>
        <end position="79"/>
    </location>
</feature>
<keyword evidence="10" id="KW-1185">Reference proteome</keyword>
<dbReference type="InterPro" id="IPR005359">
    <property type="entry name" value="UPF0154"/>
</dbReference>
<dbReference type="EMBL" id="JAHBFI010000021">
    <property type="protein sequence ID" value="MBZ5963383.1"/>
    <property type="molecule type" value="Genomic_DNA"/>
</dbReference>
<evidence type="ECO:0000256" key="5">
    <source>
        <dbReference type="ARBA" id="ARBA00023136"/>
    </source>
</evidence>
<reference evidence="8 10" key="1">
    <citation type="submission" date="2015-12" db="EMBL/GenBank/DDBJ databases">
        <authorList>
            <person name="Andreevskaya M."/>
        </authorList>
    </citation>
    <scope>NUCLEOTIDE SEQUENCE [LARGE SCALE GENOMIC DNA]</scope>
    <source>
        <strain evidence="8 10">C122c</strain>
    </source>
</reference>
<dbReference type="GO" id="GO:0005886">
    <property type="term" value="C:plasma membrane"/>
    <property type="evidence" value="ECO:0007669"/>
    <property type="project" value="UniProtKB-SubCell"/>
</dbReference>
<reference evidence="9" key="2">
    <citation type="submission" date="2021-05" db="EMBL/GenBank/DDBJ databases">
        <title>Pangenome of Leuconostoc gelidum warrants species status for Leuconostoc gelidum subsp. gasicomitatum.</title>
        <authorList>
            <person name="Johansson P."/>
            <person name="Sade E."/>
            <person name="Hultman J."/>
            <person name="Auvinen P."/>
            <person name="Bjorkroth J."/>
        </authorList>
    </citation>
    <scope>NUCLEOTIDE SEQUENCE</scope>
    <source>
        <strain evidence="9">A.21.4</strain>
    </source>
</reference>
<dbReference type="Pfam" id="PF03672">
    <property type="entry name" value="UPF0154"/>
    <property type="match status" value="1"/>
</dbReference>
<sequence>MTLNIGLVILIAVLTLIIGLAAGFFLARNSMKSYLAKNPPISEEMMKSMMMSMGQKPSQKKLNQMMAQMKQQSEQAQKK</sequence>
<proteinExistence type="inferred from homology"/>
<dbReference type="HAMAP" id="MF_00363">
    <property type="entry name" value="UPF0154"/>
    <property type="match status" value="1"/>
</dbReference>
<dbReference type="AlphaFoldDB" id="A0A9Q3SZI4"/>
<gene>
    <name evidence="8" type="ORF">C122C_1239</name>
    <name evidence="9" type="ORF">KIJ12_09540</name>
</gene>
<dbReference type="Proteomes" id="UP000199271">
    <property type="component" value="Unassembled WGS sequence"/>
</dbReference>
<evidence type="ECO:0000313" key="11">
    <source>
        <dbReference type="Proteomes" id="UP000752647"/>
    </source>
</evidence>
<feature type="transmembrane region" description="Helical" evidence="6">
    <location>
        <begin position="6"/>
        <end position="27"/>
    </location>
</feature>
<accession>A0A9Q3SZI4</accession>
<evidence type="ECO:0000256" key="7">
    <source>
        <dbReference type="SAM" id="MobiDB-lite"/>
    </source>
</evidence>
<evidence type="ECO:0000256" key="1">
    <source>
        <dbReference type="ARBA" id="ARBA00004167"/>
    </source>
</evidence>
<comment type="caution">
    <text evidence="9">The sequence shown here is derived from an EMBL/GenBank/DDBJ whole genome shotgun (WGS) entry which is preliminary data.</text>
</comment>
<organism evidence="9 11">
    <name type="scientific">Leuconostoc gasicomitatum</name>
    <dbReference type="NCBI Taxonomy" id="115778"/>
    <lineage>
        <taxon>Bacteria</taxon>
        <taxon>Bacillati</taxon>
        <taxon>Bacillota</taxon>
        <taxon>Bacilli</taxon>
        <taxon>Lactobacillales</taxon>
        <taxon>Lactobacillaceae</taxon>
        <taxon>Leuconostoc</taxon>
        <taxon>Leuconostoc gelidum group</taxon>
    </lineage>
</organism>
<evidence type="ECO:0000313" key="8">
    <source>
        <dbReference type="EMBL" id="CUW05901.1"/>
    </source>
</evidence>
<comment type="subcellular location">
    <subcellularLocation>
        <location evidence="6">Cell membrane</location>
        <topology evidence="6">Single-pass membrane protein</topology>
    </subcellularLocation>
    <subcellularLocation>
        <location evidence="1">Membrane</location>
        <topology evidence="1">Single-pass membrane protein</topology>
    </subcellularLocation>
</comment>
<dbReference type="OMA" id="PISEEMM"/>
<keyword evidence="3 6" id="KW-0812">Transmembrane</keyword>
<keyword evidence="5 6" id="KW-0472">Membrane</keyword>
<dbReference type="RefSeq" id="WP_013231514.1">
    <property type="nucleotide sequence ID" value="NZ_BPKT01000001.1"/>
</dbReference>
<evidence type="ECO:0000256" key="4">
    <source>
        <dbReference type="ARBA" id="ARBA00022989"/>
    </source>
</evidence>
<dbReference type="Proteomes" id="UP000752647">
    <property type="component" value="Unassembled WGS sequence"/>
</dbReference>
<protein>
    <recommendedName>
        <fullName evidence="6">UPF0154 protein C122C_1239</fullName>
    </recommendedName>
</protein>
<evidence type="ECO:0000256" key="2">
    <source>
        <dbReference type="ARBA" id="ARBA00006694"/>
    </source>
</evidence>